<dbReference type="EMBL" id="AP024355">
    <property type="protein sequence ID" value="BCR04141.1"/>
    <property type="molecule type" value="Genomic_DNA"/>
</dbReference>
<dbReference type="Proteomes" id="UP001319827">
    <property type="component" value="Chromosome"/>
</dbReference>
<accession>A0ABM8HQN5</accession>
<dbReference type="Pfam" id="PF07610">
    <property type="entry name" value="DUF1573"/>
    <property type="match status" value="1"/>
</dbReference>
<evidence type="ECO:0000313" key="2">
    <source>
        <dbReference type="Proteomes" id="UP001319827"/>
    </source>
</evidence>
<dbReference type="PANTHER" id="PTHR37833:SF1">
    <property type="entry name" value="SIGNAL PEPTIDE PROTEIN"/>
    <property type="match status" value="1"/>
</dbReference>
<protein>
    <recommendedName>
        <fullName evidence="3">DUF1573 domain-containing protein</fullName>
    </recommendedName>
</protein>
<dbReference type="InterPro" id="IPR011467">
    <property type="entry name" value="DUF1573"/>
</dbReference>
<reference evidence="1 2" key="1">
    <citation type="journal article" date="2016" name="C (Basel)">
        <title>Selective Growth of and Electricity Production by Marine Exoelectrogenic Bacteria in Self-Aggregated Hydrogel of Microbially Reduced Graphene Oxide.</title>
        <authorList>
            <person name="Yoshida N."/>
            <person name="Goto Y."/>
            <person name="Miyata Y."/>
        </authorList>
    </citation>
    <scope>NUCLEOTIDE SEQUENCE [LARGE SCALE GENOMIC DNA]</scope>
    <source>
        <strain evidence="1 2">NIT-T3</strain>
    </source>
</reference>
<name>A0ABM8HQN5_9BACT</name>
<proteinExistence type="predicted"/>
<dbReference type="RefSeq" id="WP_221251561.1">
    <property type="nucleotide sequence ID" value="NZ_AP024355.1"/>
</dbReference>
<reference evidence="1 2" key="2">
    <citation type="journal article" date="2021" name="Int. J. Syst. Evol. Microbiol.">
        <title>Isolation and Polyphasic Characterization of Desulfuromonas versatilis sp. Nov., an Electrogenic Bacteria Capable of Versatile Metabolism Isolated from a Graphene Oxide-Reducing Enrichment Culture.</title>
        <authorList>
            <person name="Xie L."/>
            <person name="Yoshida N."/>
            <person name="Ishii S."/>
            <person name="Meng L."/>
        </authorList>
    </citation>
    <scope>NUCLEOTIDE SEQUENCE [LARGE SCALE GENOMIC DNA]</scope>
    <source>
        <strain evidence="1 2">NIT-T3</strain>
    </source>
</reference>
<keyword evidence="2" id="KW-1185">Reference proteome</keyword>
<dbReference type="InterPro" id="IPR013783">
    <property type="entry name" value="Ig-like_fold"/>
</dbReference>
<evidence type="ECO:0000313" key="1">
    <source>
        <dbReference type="EMBL" id="BCR04141.1"/>
    </source>
</evidence>
<dbReference type="PANTHER" id="PTHR37833">
    <property type="entry name" value="LIPOPROTEIN-RELATED"/>
    <property type="match status" value="1"/>
</dbReference>
<sequence>MIYRFLLVLLVLLLPAIAFGEGSPRLAVENADYSFGKIYAGMKVEHTFRFKNSGDAPLMIDRVRSSCGCTAALLSSTIIGAGEIGEVKTTFDSARFKGAVVKTIYLYSNDPTQSVTQLYIRGTVQEEIEQEPAKVDMRALVPGATKEARVTLTNQGDKELLLSNLQVTASELKAEVTADRLAVGESAEVIIRATPKEGQAHLSGYVIISTSSANMPELRIPVYGAVAVAKPGT</sequence>
<gene>
    <name evidence="1" type="ORF">DESUT3_12100</name>
</gene>
<dbReference type="Gene3D" id="2.60.40.10">
    <property type="entry name" value="Immunoglobulins"/>
    <property type="match status" value="2"/>
</dbReference>
<evidence type="ECO:0008006" key="3">
    <source>
        <dbReference type="Google" id="ProtNLM"/>
    </source>
</evidence>
<organism evidence="1 2">
    <name type="scientific">Desulfuromonas versatilis</name>
    <dbReference type="NCBI Taxonomy" id="2802975"/>
    <lineage>
        <taxon>Bacteria</taxon>
        <taxon>Pseudomonadati</taxon>
        <taxon>Thermodesulfobacteriota</taxon>
        <taxon>Desulfuromonadia</taxon>
        <taxon>Desulfuromonadales</taxon>
        <taxon>Desulfuromonadaceae</taxon>
        <taxon>Desulfuromonas</taxon>
    </lineage>
</organism>